<evidence type="ECO:0000313" key="3">
    <source>
        <dbReference type="EMBL" id="GAA3359330.1"/>
    </source>
</evidence>
<dbReference type="Pfam" id="PF11887">
    <property type="entry name" value="Mce4_CUP1"/>
    <property type="match status" value="1"/>
</dbReference>
<gene>
    <name evidence="3" type="ORF">GCM10020366_34910</name>
</gene>
<evidence type="ECO:0000259" key="1">
    <source>
        <dbReference type="Pfam" id="PF02470"/>
    </source>
</evidence>
<reference evidence="4" key="1">
    <citation type="journal article" date="2019" name="Int. J. Syst. Evol. Microbiol.">
        <title>The Global Catalogue of Microorganisms (GCM) 10K type strain sequencing project: providing services to taxonomists for standard genome sequencing and annotation.</title>
        <authorList>
            <consortium name="The Broad Institute Genomics Platform"/>
            <consortium name="The Broad Institute Genome Sequencing Center for Infectious Disease"/>
            <person name="Wu L."/>
            <person name="Ma J."/>
        </authorList>
    </citation>
    <scope>NUCLEOTIDE SEQUENCE [LARGE SCALE GENOMIC DNA]</scope>
    <source>
        <strain evidence="4">JCM 9687</strain>
    </source>
</reference>
<accession>A0ABP6RUV2</accession>
<dbReference type="PANTHER" id="PTHR33371">
    <property type="entry name" value="INTERMEMBRANE PHOSPHOLIPID TRANSPORT SYSTEM BINDING PROTEIN MLAD-RELATED"/>
    <property type="match status" value="1"/>
</dbReference>
<dbReference type="InterPro" id="IPR003399">
    <property type="entry name" value="Mce/MlaD"/>
</dbReference>
<dbReference type="Proteomes" id="UP001500483">
    <property type="component" value="Unassembled WGS sequence"/>
</dbReference>
<protein>
    <submittedName>
        <fullName evidence="3">MCE family protein</fullName>
    </submittedName>
</protein>
<feature type="domain" description="Mce/MlaD" evidence="1">
    <location>
        <begin position="36"/>
        <end position="109"/>
    </location>
</feature>
<feature type="domain" description="Mammalian cell entry C-terminal" evidence="2">
    <location>
        <begin position="117"/>
        <end position="271"/>
    </location>
</feature>
<dbReference type="PANTHER" id="PTHR33371:SF17">
    <property type="entry name" value="MCE-FAMILY PROTEIN MCE1B"/>
    <property type="match status" value="1"/>
</dbReference>
<name>A0ABP6RUV2_9PSEU</name>
<dbReference type="InterPro" id="IPR052336">
    <property type="entry name" value="MlaD_Phospholipid_Transporter"/>
</dbReference>
<evidence type="ECO:0000313" key="4">
    <source>
        <dbReference type="Proteomes" id="UP001500483"/>
    </source>
</evidence>
<dbReference type="NCBIfam" id="TIGR00996">
    <property type="entry name" value="Mtu_fam_mce"/>
    <property type="match status" value="1"/>
</dbReference>
<dbReference type="EMBL" id="BAAAYK010000038">
    <property type="protein sequence ID" value="GAA3359330.1"/>
    <property type="molecule type" value="Genomic_DNA"/>
</dbReference>
<proteinExistence type="predicted"/>
<keyword evidence="4" id="KW-1185">Reference proteome</keyword>
<dbReference type="InterPro" id="IPR024516">
    <property type="entry name" value="Mce_C"/>
</dbReference>
<dbReference type="Pfam" id="PF02470">
    <property type="entry name" value="MlaD"/>
    <property type="match status" value="1"/>
</dbReference>
<evidence type="ECO:0000259" key="2">
    <source>
        <dbReference type="Pfam" id="PF11887"/>
    </source>
</evidence>
<dbReference type="InterPro" id="IPR005693">
    <property type="entry name" value="Mce"/>
</dbReference>
<dbReference type="RefSeq" id="WP_344927886.1">
    <property type="nucleotide sequence ID" value="NZ_BAAAYK010000038.1"/>
</dbReference>
<organism evidence="3 4">
    <name type="scientific">Saccharopolyspora gregorii</name>
    <dbReference type="NCBI Taxonomy" id="33914"/>
    <lineage>
        <taxon>Bacteria</taxon>
        <taxon>Bacillati</taxon>
        <taxon>Actinomycetota</taxon>
        <taxon>Actinomycetes</taxon>
        <taxon>Pseudonocardiales</taxon>
        <taxon>Pseudonocardiaceae</taxon>
        <taxon>Saccharopolyspora</taxon>
    </lineage>
</organism>
<sequence>MRLAATAAKFTAFVLVAVLCAVLVVNTLNHPLDGATRAYRAEFTDVQGVRQSSEIRIAGVRVGAVTGVRLRDGTAVVDFDVLAEQPLPADTRAAVRYADLLGGRYLALDSTARGGPELPAGATIPLERTRPALELTALMNGFRPLFDALDPQQANRLAHELIAVFQGEAGTLTALLERVVSVTSGLAERDQVIGEVLGNLNAVLRTTGEHRAELHALIGRLGDLTSAVAADRERIAGALDAGGALANSVRGSMDRITPGLTRDVDALGELSRGWVAEQHRFDTAVQGLPELVTRLNRTLDHGSWVNIYVCNLRLSVAGAQVDLGGGPHSEVCR</sequence>
<comment type="caution">
    <text evidence="3">The sequence shown here is derived from an EMBL/GenBank/DDBJ whole genome shotgun (WGS) entry which is preliminary data.</text>
</comment>